<dbReference type="RefSeq" id="WP_226394191.1">
    <property type="nucleotide sequence ID" value="NZ_CALKQL010000033.1"/>
</dbReference>
<organism evidence="1 2">
    <name type="scientific">Lachnoclostridium phocaeense</name>
    <dbReference type="NCBI Taxonomy" id="1871021"/>
    <lineage>
        <taxon>Bacteria</taxon>
        <taxon>Bacillati</taxon>
        <taxon>Bacillota</taxon>
        <taxon>Clostridia</taxon>
        <taxon>Lachnospirales</taxon>
        <taxon>Lachnospiraceae</taxon>
    </lineage>
</organism>
<evidence type="ECO:0000313" key="2">
    <source>
        <dbReference type="Proteomes" id="UP000769156"/>
    </source>
</evidence>
<name>A0A921HZK4_9FIRM</name>
<dbReference type="Proteomes" id="UP000769156">
    <property type="component" value="Unassembled WGS sequence"/>
</dbReference>
<dbReference type="EMBL" id="DYVY01000040">
    <property type="protein sequence ID" value="HJF93598.1"/>
    <property type="molecule type" value="Genomic_DNA"/>
</dbReference>
<reference evidence="1" key="1">
    <citation type="journal article" date="2021" name="PeerJ">
        <title>Extensive microbial diversity within the chicken gut microbiome revealed by metagenomics and culture.</title>
        <authorList>
            <person name="Gilroy R."/>
            <person name="Ravi A."/>
            <person name="Getino M."/>
            <person name="Pursley I."/>
            <person name="Horton D.L."/>
            <person name="Alikhan N.F."/>
            <person name="Baker D."/>
            <person name="Gharbi K."/>
            <person name="Hall N."/>
            <person name="Watson M."/>
            <person name="Adriaenssens E.M."/>
            <person name="Foster-Nyarko E."/>
            <person name="Jarju S."/>
            <person name="Secka A."/>
            <person name="Antonio M."/>
            <person name="Oren A."/>
            <person name="Chaudhuri R.R."/>
            <person name="La Ragione R."/>
            <person name="Hildebrand F."/>
            <person name="Pallen M.J."/>
        </authorList>
    </citation>
    <scope>NUCLEOTIDE SEQUENCE</scope>
    <source>
        <strain evidence="1">ChiSjej5B23-16112</strain>
    </source>
</reference>
<gene>
    <name evidence="1" type="ORF">K8V82_02265</name>
</gene>
<reference evidence="1" key="2">
    <citation type="submission" date="2021-09" db="EMBL/GenBank/DDBJ databases">
        <authorList>
            <person name="Gilroy R."/>
        </authorList>
    </citation>
    <scope>NUCLEOTIDE SEQUENCE</scope>
    <source>
        <strain evidence="1">ChiSjej5B23-16112</strain>
    </source>
</reference>
<accession>A0A921HZK4</accession>
<sequence length="79" mass="9226">MRQYEVIETKETHKKVKKIICNKCGKEIPTEKGEPRADFLSVEKRWGYFSEKDNQVDSFDLCEECYDAFVATFVIPVGE</sequence>
<proteinExistence type="predicted"/>
<dbReference type="AlphaFoldDB" id="A0A921HZK4"/>
<evidence type="ECO:0000313" key="1">
    <source>
        <dbReference type="EMBL" id="HJF93598.1"/>
    </source>
</evidence>
<protein>
    <submittedName>
        <fullName evidence="1">Uncharacterized protein</fullName>
    </submittedName>
</protein>
<comment type="caution">
    <text evidence="1">The sequence shown here is derived from an EMBL/GenBank/DDBJ whole genome shotgun (WGS) entry which is preliminary data.</text>
</comment>